<dbReference type="GO" id="GO:0006397">
    <property type="term" value="P:mRNA processing"/>
    <property type="evidence" value="ECO:0007669"/>
    <property type="project" value="InterPro"/>
</dbReference>
<evidence type="ECO:0000259" key="9">
    <source>
        <dbReference type="PROSITE" id="PS50011"/>
    </source>
</evidence>
<evidence type="ECO:0000256" key="1">
    <source>
        <dbReference type="ARBA" id="ARBA00012513"/>
    </source>
</evidence>
<dbReference type="GO" id="GO:0004521">
    <property type="term" value="F:RNA endonuclease activity"/>
    <property type="evidence" value="ECO:0000318"/>
    <property type="project" value="GO_Central"/>
</dbReference>
<evidence type="ECO:0000313" key="11">
    <source>
        <dbReference type="EMBL" id="KAF5765230.1"/>
    </source>
</evidence>
<dbReference type="GO" id="GO:0070059">
    <property type="term" value="P:intrinsic apoptotic signaling pathway in response to endoplasmic reticulum stress"/>
    <property type="evidence" value="ECO:0000318"/>
    <property type="project" value="GO_Central"/>
</dbReference>
<protein>
    <recommendedName>
        <fullName evidence="1">non-specific serine/threonine protein kinase</fullName>
        <ecNumber evidence="1">2.7.11.1</ecNumber>
    </recommendedName>
</protein>
<keyword evidence="4" id="KW-0732">Signal</keyword>
<dbReference type="AlphaFoldDB" id="A0A251SDB5"/>
<dbReference type="EC" id="2.7.11.1" evidence="1"/>
<dbReference type="SMART" id="SM00220">
    <property type="entry name" value="S_TKc"/>
    <property type="match status" value="1"/>
</dbReference>
<dbReference type="PROSITE" id="PS00108">
    <property type="entry name" value="PROTEIN_KINASE_ST"/>
    <property type="match status" value="1"/>
</dbReference>
<reference evidence="11 13" key="1">
    <citation type="journal article" date="2017" name="Nature">
        <title>The sunflower genome provides insights into oil metabolism, flowering and Asterid evolution.</title>
        <authorList>
            <person name="Badouin H."/>
            <person name="Gouzy J."/>
            <person name="Grassa C.J."/>
            <person name="Murat F."/>
            <person name="Staton S.E."/>
            <person name="Cottret L."/>
            <person name="Lelandais-Briere C."/>
            <person name="Owens G.L."/>
            <person name="Carrere S."/>
            <person name="Mayjonade B."/>
            <person name="Legrand L."/>
            <person name="Gill N."/>
            <person name="Kane N.C."/>
            <person name="Bowers J.E."/>
            <person name="Hubner S."/>
            <person name="Bellec A."/>
            <person name="Berard A."/>
            <person name="Berges H."/>
            <person name="Blanchet N."/>
            <person name="Boniface M.C."/>
            <person name="Brunel D."/>
            <person name="Catrice O."/>
            <person name="Chaidir N."/>
            <person name="Claudel C."/>
            <person name="Donnadieu C."/>
            <person name="Faraut T."/>
            <person name="Fievet G."/>
            <person name="Helmstetter N."/>
            <person name="King M."/>
            <person name="Knapp S.J."/>
            <person name="Lai Z."/>
            <person name="Le Paslier M.C."/>
            <person name="Lippi Y."/>
            <person name="Lorenzon L."/>
            <person name="Mandel J.R."/>
            <person name="Marage G."/>
            <person name="Marchand G."/>
            <person name="Marquand E."/>
            <person name="Bret-Mestries E."/>
            <person name="Morien E."/>
            <person name="Nambeesan S."/>
            <person name="Nguyen T."/>
            <person name="Pegot-Espagnet P."/>
            <person name="Pouilly N."/>
            <person name="Raftis F."/>
            <person name="Sallet E."/>
            <person name="Schiex T."/>
            <person name="Thomas J."/>
            <person name="Vandecasteele C."/>
            <person name="Vares D."/>
            <person name="Vear F."/>
            <person name="Vautrin S."/>
            <person name="Crespi M."/>
            <person name="Mangin B."/>
            <person name="Burke J.M."/>
            <person name="Salse J."/>
            <person name="Munos S."/>
            <person name="Vincourt P."/>
            <person name="Rieseberg L.H."/>
            <person name="Langlade N.B."/>
        </authorList>
    </citation>
    <scope>NUCLEOTIDE SEQUENCE [LARGE SCALE GENOMIC DNA]</scope>
    <source>
        <strain evidence="13">cv. SF193</strain>
        <tissue evidence="11">Leaves</tissue>
    </source>
</reference>
<dbReference type="PANTHER" id="PTHR13954:SF6">
    <property type="entry name" value="NON-SPECIFIC SERINE_THREONINE PROTEIN KINASE"/>
    <property type="match status" value="1"/>
</dbReference>
<dbReference type="EMBL" id="CM007904">
    <property type="protein sequence ID" value="OTF95420.1"/>
    <property type="molecule type" value="Genomic_DNA"/>
</dbReference>
<dbReference type="STRING" id="4232.A0A251SDB5"/>
<evidence type="ECO:0000256" key="7">
    <source>
        <dbReference type="ARBA" id="ARBA00022840"/>
    </source>
</evidence>
<dbReference type="OMA" id="MEIYAFI"/>
<evidence type="ECO:0000256" key="3">
    <source>
        <dbReference type="ARBA" id="ARBA00022679"/>
    </source>
</evidence>
<dbReference type="GO" id="GO:0005524">
    <property type="term" value="F:ATP binding"/>
    <property type="evidence" value="ECO:0007669"/>
    <property type="project" value="UniProtKB-KW"/>
</dbReference>
<dbReference type="GO" id="GO:0004674">
    <property type="term" value="F:protein serine/threonine kinase activity"/>
    <property type="evidence" value="ECO:0000318"/>
    <property type="project" value="GO_Central"/>
</dbReference>
<organism evidence="12 13">
    <name type="scientific">Helianthus annuus</name>
    <name type="common">Common sunflower</name>
    <dbReference type="NCBI Taxonomy" id="4232"/>
    <lineage>
        <taxon>Eukaryota</taxon>
        <taxon>Viridiplantae</taxon>
        <taxon>Streptophyta</taxon>
        <taxon>Embryophyta</taxon>
        <taxon>Tracheophyta</taxon>
        <taxon>Spermatophyta</taxon>
        <taxon>Magnoliopsida</taxon>
        <taxon>eudicotyledons</taxon>
        <taxon>Gunneridae</taxon>
        <taxon>Pentapetalae</taxon>
        <taxon>asterids</taxon>
        <taxon>campanulids</taxon>
        <taxon>Asterales</taxon>
        <taxon>Asteraceae</taxon>
        <taxon>Asteroideae</taxon>
        <taxon>Heliantheae alliance</taxon>
        <taxon>Heliantheae</taxon>
        <taxon>Helianthus</taxon>
    </lineage>
</organism>
<feature type="domain" description="Protein kinase" evidence="9">
    <location>
        <begin position="61"/>
        <end position="320"/>
    </location>
</feature>
<evidence type="ECO:0000256" key="6">
    <source>
        <dbReference type="ARBA" id="ARBA00022777"/>
    </source>
</evidence>
<evidence type="ECO:0000256" key="5">
    <source>
        <dbReference type="ARBA" id="ARBA00022741"/>
    </source>
</evidence>
<dbReference type="GO" id="GO:0036498">
    <property type="term" value="P:IRE1-mediated unfolded protein response"/>
    <property type="evidence" value="ECO:0000318"/>
    <property type="project" value="GO_Central"/>
</dbReference>
<reference evidence="11" key="3">
    <citation type="submission" date="2020-06" db="EMBL/GenBank/DDBJ databases">
        <title>Helianthus annuus Genome sequencing and assembly Release 2.</title>
        <authorList>
            <person name="Gouzy J."/>
            <person name="Langlade N."/>
            <person name="Munos S."/>
        </authorList>
    </citation>
    <scope>NUCLEOTIDE SEQUENCE</scope>
    <source>
        <tissue evidence="11">Leaves</tissue>
    </source>
</reference>
<evidence type="ECO:0000256" key="8">
    <source>
        <dbReference type="SAM" id="Phobius"/>
    </source>
</evidence>
<evidence type="ECO:0000313" key="13">
    <source>
        <dbReference type="Proteomes" id="UP000215914"/>
    </source>
</evidence>
<dbReference type="Proteomes" id="UP000215914">
    <property type="component" value="Chromosome 15"/>
</dbReference>
<dbReference type="SUPFAM" id="SSF56112">
    <property type="entry name" value="Protein kinase-like (PK-like)"/>
    <property type="match status" value="1"/>
</dbReference>
<dbReference type="Pfam" id="PF06479">
    <property type="entry name" value="Ribonuc_2-5A"/>
    <property type="match status" value="1"/>
</dbReference>
<dbReference type="PROSITE" id="PS51392">
    <property type="entry name" value="KEN"/>
    <property type="match status" value="1"/>
</dbReference>
<keyword evidence="13" id="KW-1185">Reference proteome</keyword>
<evidence type="ECO:0000313" key="12">
    <source>
        <dbReference type="EMBL" id="OTF95420.1"/>
    </source>
</evidence>
<dbReference type="InterPro" id="IPR045133">
    <property type="entry name" value="IRE1/2-like"/>
</dbReference>
<dbReference type="PANTHER" id="PTHR13954">
    <property type="entry name" value="IRE1-RELATED"/>
    <property type="match status" value="1"/>
</dbReference>
<accession>A0A251SDB5</accession>
<dbReference type="GO" id="GO:0005783">
    <property type="term" value="C:endoplasmic reticulum"/>
    <property type="evidence" value="ECO:0000318"/>
    <property type="project" value="GO_Central"/>
</dbReference>
<dbReference type="CDD" id="cd10422">
    <property type="entry name" value="RNase_Ire1"/>
    <property type="match status" value="1"/>
</dbReference>
<keyword evidence="5" id="KW-0547">Nucleotide-binding</keyword>
<reference evidence="12" key="2">
    <citation type="submission" date="2017-02" db="EMBL/GenBank/DDBJ databases">
        <title>Sunflower complete genome.</title>
        <authorList>
            <person name="Langlade N."/>
            <person name="Munos S."/>
        </authorList>
    </citation>
    <scope>NUCLEOTIDE SEQUENCE [LARGE SCALE GENOMIC DNA]</scope>
    <source>
        <tissue evidence="12">Leaves</tissue>
    </source>
</reference>
<dbReference type="FunFam" id="1.10.510.10:FF:000463">
    <property type="entry name" value="Serine/threonine-protein kinase/endoribonuclease IRE1a"/>
    <property type="match status" value="1"/>
</dbReference>
<dbReference type="InParanoid" id="A0A251SDB5"/>
<keyword evidence="2" id="KW-0723">Serine/threonine-protein kinase</keyword>
<keyword evidence="8" id="KW-1133">Transmembrane helix</keyword>
<dbReference type="FunFam" id="3.30.200.20:FF:000077">
    <property type="entry name" value="Putative Serine/threonine-protein kinase/endoribonuclease IRE1"/>
    <property type="match status" value="1"/>
</dbReference>
<dbReference type="Gramene" id="mRNA:HanXRQr2_Chr15g0701361">
    <property type="protein sequence ID" value="mRNA:HanXRQr2_Chr15g0701361"/>
    <property type="gene ID" value="HanXRQr2_Chr15g0701361"/>
</dbReference>
<keyword evidence="8" id="KW-0472">Membrane</keyword>
<dbReference type="EMBL" id="MNCJ02000330">
    <property type="protein sequence ID" value="KAF5765230.1"/>
    <property type="molecule type" value="Genomic_DNA"/>
</dbReference>
<dbReference type="Pfam" id="PF00069">
    <property type="entry name" value="Pkinase"/>
    <property type="match status" value="1"/>
</dbReference>
<gene>
    <name evidence="12" type="ORF">HannXRQ_Chr15g0482891</name>
    <name evidence="11" type="ORF">HanXRQr2_Chr15g0701361</name>
</gene>
<evidence type="ECO:0000256" key="2">
    <source>
        <dbReference type="ARBA" id="ARBA00022527"/>
    </source>
</evidence>
<dbReference type="Gene3D" id="1.20.1440.180">
    <property type="entry name" value="KEN domain"/>
    <property type="match status" value="1"/>
</dbReference>
<dbReference type="SMART" id="SM00580">
    <property type="entry name" value="PUG"/>
    <property type="match status" value="1"/>
</dbReference>
<dbReference type="InterPro" id="IPR008271">
    <property type="entry name" value="Ser/Thr_kinase_AS"/>
</dbReference>
<name>A0A251SDB5_HELAN</name>
<keyword evidence="7" id="KW-0067">ATP-binding</keyword>
<dbReference type="GO" id="GO:0051082">
    <property type="term" value="F:unfolded protein binding"/>
    <property type="evidence" value="ECO:0000318"/>
    <property type="project" value="GO_Central"/>
</dbReference>
<dbReference type="InterPro" id="IPR000719">
    <property type="entry name" value="Prot_kinase_dom"/>
</dbReference>
<evidence type="ECO:0000256" key="4">
    <source>
        <dbReference type="ARBA" id="ARBA00022729"/>
    </source>
</evidence>
<feature type="domain" description="KEN" evidence="10">
    <location>
        <begin position="323"/>
        <end position="454"/>
    </location>
</feature>
<dbReference type="OrthoDB" id="63989at2759"/>
<proteinExistence type="predicted"/>
<evidence type="ECO:0000259" key="10">
    <source>
        <dbReference type="PROSITE" id="PS51392"/>
    </source>
</evidence>
<dbReference type="PROSITE" id="PS50011">
    <property type="entry name" value="PROTEIN_KINASE_DOM"/>
    <property type="match status" value="1"/>
</dbReference>
<keyword evidence="8" id="KW-0812">Transmembrane</keyword>
<keyword evidence="3 11" id="KW-0808">Transferase</keyword>
<feature type="transmembrane region" description="Helical" evidence="8">
    <location>
        <begin position="7"/>
        <end position="27"/>
    </location>
</feature>
<dbReference type="InterPro" id="IPR010513">
    <property type="entry name" value="KEN_dom"/>
</dbReference>
<dbReference type="Gene3D" id="1.10.510.10">
    <property type="entry name" value="Transferase(Phosphotransferase) domain 1"/>
    <property type="match status" value="1"/>
</dbReference>
<keyword evidence="6 12" id="KW-0418">Kinase</keyword>
<sequence>MNRHIIVALHIVIAQGFILYHTLPAIFSRIRRPVLDTPVSDTPELDTPVLDTGGRSIGKLFVSVKEIAKGSNGTVVFEGTYEGRTVAVKRLVKAHHDAASKEIQNLLVSDQHPNIVRYYGCEYDCDFVYLSLERCDCSLYDLIKYSKSFQPCKPNGYPSSDLLKLMRDIVVGLVHLHDLGIIHRDLKPHNVLIVKGKRLSCKLSDMGISKRLVADVSSLGSNATGSGSSGWQAPEQLCQGRQTRAVDLFSLGCVIFFCMTGGRHPFGDHLERDINVTNNKKVNLSLVKDIPEAVNLIIKLLNPVPEDRPKASDVLHHPLFWNSDMRMSFLKDTSDRVNLENRKVSIVRVLENKGRVAFGRNWDEKMEPAFISYMGESKHRKYNYKRVRCLLRVIRNSLNHYRDLPKEIQELLGSVPEGFDDYFRCRFPKLLMNVYNVMYLYCKEEKWFCKYLEC</sequence>
<dbReference type="InterPro" id="IPR038357">
    <property type="entry name" value="KEN_sf"/>
</dbReference>
<dbReference type="Gene3D" id="3.30.200.20">
    <property type="entry name" value="Phosphorylase Kinase, domain 1"/>
    <property type="match status" value="1"/>
</dbReference>
<dbReference type="InterPro" id="IPR011009">
    <property type="entry name" value="Kinase-like_dom_sf"/>
</dbReference>